<name>A0A0K2LER3_9LACO</name>
<feature type="signal peptide" evidence="1">
    <location>
        <begin position="1"/>
        <end position="16"/>
    </location>
</feature>
<sequence length="205" mass="22912">MKSSKLVTLIAFLAMATIGGLLTSQSDVKAVKIATTTTRRGPAKLYTSDGTEITDRALSPNTEWAVGKIITRDNGDYYYQVATNEYLSYEDSTLSDIQNPVQQPLIGTVRSRFHDGTVTIDKNLGGISPTPRLPEGSRWRIGQCLVNTFGEIYVEVARNTYVPAVHMVFNQILPNPTYDVGFFYQPFRDPQSAYNYTSIDGWFNF</sequence>
<proteinExistence type="predicted"/>
<dbReference type="OrthoDB" id="2288009at2"/>
<feature type="chain" id="PRO_5039097600" description="Surface layer protein A domain-containing protein" evidence="1">
    <location>
        <begin position="17"/>
        <end position="205"/>
    </location>
</feature>
<dbReference type="EMBL" id="CP012559">
    <property type="protein sequence ID" value="ALB29796.1"/>
    <property type="molecule type" value="Genomic_DNA"/>
</dbReference>
<dbReference type="RefSeq" id="WP_041500227.1">
    <property type="nucleotide sequence ID" value="NZ_BJDV01000003.1"/>
</dbReference>
<dbReference type="KEGG" id="lhi:JP39_10775"/>
<evidence type="ECO:0000313" key="3">
    <source>
        <dbReference type="Proteomes" id="UP000061546"/>
    </source>
</evidence>
<evidence type="ECO:0000256" key="1">
    <source>
        <dbReference type="SAM" id="SignalP"/>
    </source>
</evidence>
<reference evidence="2 3" key="1">
    <citation type="submission" date="2015-08" db="EMBL/GenBank/DDBJ databases">
        <title>Genomic sequence of Lactobacillus heilongjiangensis DSM 28069, isolated from Chinese traditional pickle.</title>
        <authorList>
            <person name="Jiang X."/>
            <person name="Zheng B."/>
            <person name="Cheng H."/>
        </authorList>
    </citation>
    <scope>NUCLEOTIDE SEQUENCE [LARGE SCALE GENOMIC DNA]</scope>
    <source>
        <strain evidence="2 3">DSM 28069</strain>
    </source>
</reference>
<keyword evidence="1" id="KW-0732">Signal</keyword>
<evidence type="ECO:0000313" key="2">
    <source>
        <dbReference type="EMBL" id="ALB29796.1"/>
    </source>
</evidence>
<dbReference type="AlphaFoldDB" id="A0A0K2LER3"/>
<evidence type="ECO:0008006" key="4">
    <source>
        <dbReference type="Google" id="ProtNLM"/>
    </source>
</evidence>
<protein>
    <recommendedName>
        <fullName evidence="4">Surface layer protein A domain-containing protein</fullName>
    </recommendedName>
</protein>
<accession>A0A0K2LER3</accession>
<keyword evidence="3" id="KW-1185">Reference proteome</keyword>
<dbReference type="STRING" id="1074467.JP39_10775"/>
<dbReference type="Proteomes" id="UP000061546">
    <property type="component" value="Chromosome"/>
</dbReference>
<organism evidence="2 3">
    <name type="scientific">Companilactobacillus heilongjiangensis</name>
    <dbReference type="NCBI Taxonomy" id="1074467"/>
    <lineage>
        <taxon>Bacteria</taxon>
        <taxon>Bacillati</taxon>
        <taxon>Bacillota</taxon>
        <taxon>Bacilli</taxon>
        <taxon>Lactobacillales</taxon>
        <taxon>Lactobacillaceae</taxon>
        <taxon>Companilactobacillus</taxon>
    </lineage>
</organism>
<gene>
    <name evidence="2" type="ORF">JP39_10775</name>
</gene>